<proteinExistence type="predicted"/>
<evidence type="ECO:0000313" key="2">
    <source>
        <dbReference type="EMBL" id="MBS2213183.1"/>
    </source>
</evidence>
<dbReference type="NCBIfam" id="TIGR03519">
    <property type="entry name" value="T9SS_PorP_fam"/>
    <property type="match status" value="1"/>
</dbReference>
<protein>
    <submittedName>
        <fullName evidence="2">Type IX secretion system membrane protein PorP/SprF</fullName>
    </submittedName>
</protein>
<dbReference type="InterPro" id="IPR019861">
    <property type="entry name" value="PorP/SprF_Bacteroidetes"/>
</dbReference>
<accession>A0ABS5KFS9</accession>
<gene>
    <name evidence="2" type="ORF">KEM09_17350</name>
</gene>
<evidence type="ECO:0000313" key="3">
    <source>
        <dbReference type="Proteomes" id="UP000721861"/>
    </source>
</evidence>
<sequence>MKLFKIALACSLVVLSVSVKAQQEPLYTQYMFNTMSVNPAYTGTQDALEAVFLSRMQWTGFDGAPRTYSFAAHTPFTQHDMGIGVALVADKVGPVNNFYFNVNYAYRVNLTDDLKLSMGIKGGFYNYHVGLDNLLLDANSIDPSFQGQVERKFQPNLGAGLYIYDERLYAGISVPKLFQSEINPEEAQQDALAVLKRHYYIMAGYLFTINDDFKLRPSFINKFVEGAPPSTDITAQMVYQDMYWLGLTYRLGDALAFMANVNVTEELMIGYSYDFSVSNLGNYNSGSHEIMLSYRYGGFVKSKRTRRLR</sequence>
<dbReference type="EMBL" id="JAGUCN010000023">
    <property type="protein sequence ID" value="MBS2213183.1"/>
    <property type="molecule type" value="Genomic_DNA"/>
</dbReference>
<keyword evidence="1" id="KW-0732">Signal</keyword>
<evidence type="ECO:0000256" key="1">
    <source>
        <dbReference type="SAM" id="SignalP"/>
    </source>
</evidence>
<keyword evidence="3" id="KW-1185">Reference proteome</keyword>
<feature type="chain" id="PRO_5046700255" evidence="1">
    <location>
        <begin position="22"/>
        <end position="309"/>
    </location>
</feature>
<dbReference type="Pfam" id="PF11751">
    <property type="entry name" value="PorP_SprF"/>
    <property type="match status" value="1"/>
</dbReference>
<dbReference type="Proteomes" id="UP000721861">
    <property type="component" value="Unassembled WGS sequence"/>
</dbReference>
<organism evidence="2 3">
    <name type="scientific">Carboxylicivirga mesophila</name>
    <dbReference type="NCBI Taxonomy" id="1166478"/>
    <lineage>
        <taxon>Bacteria</taxon>
        <taxon>Pseudomonadati</taxon>
        <taxon>Bacteroidota</taxon>
        <taxon>Bacteroidia</taxon>
        <taxon>Marinilabiliales</taxon>
        <taxon>Marinilabiliaceae</taxon>
        <taxon>Carboxylicivirga</taxon>
    </lineage>
</organism>
<comment type="caution">
    <text evidence="2">The sequence shown here is derived from an EMBL/GenBank/DDBJ whole genome shotgun (WGS) entry which is preliminary data.</text>
</comment>
<name>A0ABS5KFS9_9BACT</name>
<reference evidence="2 3" key="1">
    <citation type="journal article" date="2014" name="Int. J. Syst. Evol. Microbiol.">
        <title>Carboxylicivirga gen. nov. in the family Marinilabiliaceae with two novel species, Carboxylicivirga mesophila sp. nov. and Carboxylicivirga taeanensis sp. nov., and reclassification of Cytophaga fermentans as Saccharicrinis fermentans gen. nov., comb. nov.</title>
        <authorList>
            <person name="Yang S.H."/>
            <person name="Seo H.S."/>
            <person name="Woo J.H."/>
            <person name="Oh H.M."/>
            <person name="Jang H."/>
            <person name="Lee J.H."/>
            <person name="Kim S.J."/>
            <person name="Kwon K.K."/>
        </authorList>
    </citation>
    <scope>NUCLEOTIDE SEQUENCE [LARGE SCALE GENOMIC DNA]</scope>
    <source>
        <strain evidence="2 3">JCM 18290</strain>
    </source>
</reference>
<feature type="signal peptide" evidence="1">
    <location>
        <begin position="1"/>
        <end position="21"/>
    </location>
</feature>